<reference evidence="7 8" key="1">
    <citation type="submission" date="2020-08" db="EMBL/GenBank/DDBJ databases">
        <title>Genomic Encyclopedia of Type Strains, Phase IV (KMG-IV): sequencing the most valuable type-strain genomes for metagenomic binning, comparative biology and taxonomic classification.</title>
        <authorList>
            <person name="Goeker M."/>
        </authorList>
    </citation>
    <scope>NUCLEOTIDE SEQUENCE [LARGE SCALE GENOMIC DNA]</scope>
    <source>
        <strain evidence="7 8">DSM 16268</strain>
    </source>
</reference>
<accession>A0A7W9FK77</accession>
<evidence type="ECO:0000256" key="3">
    <source>
        <dbReference type="ARBA" id="ARBA00022692"/>
    </source>
</evidence>
<organism evidence="7 8">
    <name type="scientific">Prosthecomicrobium pneumaticum</name>
    <dbReference type="NCBI Taxonomy" id="81895"/>
    <lineage>
        <taxon>Bacteria</taxon>
        <taxon>Pseudomonadati</taxon>
        <taxon>Pseudomonadota</taxon>
        <taxon>Alphaproteobacteria</taxon>
        <taxon>Hyphomicrobiales</taxon>
        <taxon>Kaistiaceae</taxon>
        <taxon>Prosthecomicrobium</taxon>
    </lineage>
</organism>
<keyword evidence="8" id="KW-1185">Reference proteome</keyword>
<dbReference type="EMBL" id="JACHOO010000002">
    <property type="protein sequence ID" value="MBB5752366.1"/>
    <property type="molecule type" value="Genomic_DNA"/>
</dbReference>
<evidence type="ECO:0000313" key="7">
    <source>
        <dbReference type="EMBL" id="MBB5752366.1"/>
    </source>
</evidence>
<dbReference type="GO" id="GO:0005886">
    <property type="term" value="C:plasma membrane"/>
    <property type="evidence" value="ECO:0007669"/>
    <property type="project" value="UniProtKB-SubCell"/>
</dbReference>
<comment type="caution">
    <text evidence="7">The sequence shown here is derived from an EMBL/GenBank/DDBJ whole genome shotgun (WGS) entry which is preliminary data.</text>
</comment>
<proteinExistence type="predicted"/>
<feature type="transmembrane region" description="Helical" evidence="6">
    <location>
        <begin position="212"/>
        <end position="231"/>
    </location>
</feature>
<evidence type="ECO:0000313" key="8">
    <source>
        <dbReference type="Proteomes" id="UP000523821"/>
    </source>
</evidence>
<dbReference type="Pfam" id="PF09678">
    <property type="entry name" value="Caa3_CtaG"/>
    <property type="match status" value="1"/>
</dbReference>
<keyword evidence="5 6" id="KW-0472">Membrane</keyword>
<dbReference type="InterPro" id="IPR019108">
    <property type="entry name" value="Caa3_assmbl_CtaG-rel"/>
</dbReference>
<name>A0A7W9FK77_9HYPH</name>
<evidence type="ECO:0000256" key="1">
    <source>
        <dbReference type="ARBA" id="ARBA00004651"/>
    </source>
</evidence>
<evidence type="ECO:0000256" key="6">
    <source>
        <dbReference type="SAM" id="Phobius"/>
    </source>
</evidence>
<feature type="transmembrane region" description="Helical" evidence="6">
    <location>
        <begin position="54"/>
        <end position="75"/>
    </location>
</feature>
<feature type="transmembrane region" description="Helical" evidence="6">
    <location>
        <begin position="136"/>
        <end position="153"/>
    </location>
</feature>
<dbReference type="AlphaFoldDB" id="A0A7W9FK77"/>
<protein>
    <submittedName>
        <fullName evidence="7">Putative membrane protein</fullName>
    </submittedName>
</protein>
<sequence length="249" mass="26019">MEGGATLPAQVYCGPAPTPAGLAWAWNGDPFAIAFGLLLAGVVLPRAQARRAPLLLALGLLAILYLSPLCALTAALFSARVLHHVVLVAVVAPLLALALPQRGRTVPLGLLVALHTATLWLSHVPAVYDVAIRGAAGYWLMQAGLVATGWLVWRAVLAERTPPLAAVFGLFTLTVQMGLLGALITFAPAALYTAHFATTAAFALTPLEDQQLAGLVMWVPAALPYLAVALWRIGRALSGDRPAPAAERP</sequence>
<gene>
    <name evidence="7" type="ORF">GGQ63_001418</name>
</gene>
<dbReference type="Proteomes" id="UP000523821">
    <property type="component" value="Unassembled WGS sequence"/>
</dbReference>
<feature type="transmembrane region" description="Helical" evidence="6">
    <location>
        <begin position="165"/>
        <end position="192"/>
    </location>
</feature>
<comment type="subcellular location">
    <subcellularLocation>
        <location evidence="1">Cell membrane</location>
        <topology evidence="1">Multi-pass membrane protein</topology>
    </subcellularLocation>
</comment>
<evidence type="ECO:0000256" key="5">
    <source>
        <dbReference type="ARBA" id="ARBA00023136"/>
    </source>
</evidence>
<evidence type="ECO:0000256" key="4">
    <source>
        <dbReference type="ARBA" id="ARBA00022989"/>
    </source>
</evidence>
<dbReference type="RefSeq" id="WP_183853952.1">
    <property type="nucleotide sequence ID" value="NZ_JACHOO010000002.1"/>
</dbReference>
<feature type="transmembrane region" description="Helical" evidence="6">
    <location>
        <begin position="81"/>
        <end position="99"/>
    </location>
</feature>
<evidence type="ECO:0000256" key="2">
    <source>
        <dbReference type="ARBA" id="ARBA00022475"/>
    </source>
</evidence>
<keyword evidence="4 6" id="KW-1133">Transmembrane helix</keyword>
<keyword evidence="3 6" id="KW-0812">Transmembrane</keyword>
<keyword evidence="2" id="KW-1003">Cell membrane</keyword>
<feature type="transmembrane region" description="Helical" evidence="6">
    <location>
        <begin position="31"/>
        <end position="47"/>
    </location>
</feature>
<feature type="transmembrane region" description="Helical" evidence="6">
    <location>
        <begin position="106"/>
        <end position="124"/>
    </location>
</feature>